<evidence type="ECO:0000256" key="6">
    <source>
        <dbReference type="SAM" id="Coils"/>
    </source>
</evidence>
<comment type="caution">
    <text evidence="8">The sequence shown here is derived from an EMBL/GenBank/DDBJ whole genome shotgun (WGS) entry which is preliminary data.</text>
</comment>
<reference evidence="8 9" key="1">
    <citation type="submission" date="2018-07" db="EMBL/GenBank/DDBJ databases">
        <title>Genomic Encyclopedia of Type Strains, Phase IV (KMG-IV): sequencing the most valuable type-strain genomes for metagenomic binning, comparative biology and taxonomic classification.</title>
        <authorList>
            <person name="Goeker M."/>
        </authorList>
    </citation>
    <scope>NUCLEOTIDE SEQUENCE [LARGE SCALE GENOMIC DNA]</scope>
    <source>
        <strain evidence="8 9">DSM 21410</strain>
    </source>
</reference>
<dbReference type="RefSeq" id="WP_114365756.1">
    <property type="nucleotide sequence ID" value="NZ_BHZF01000001.1"/>
</dbReference>
<dbReference type="SMART" id="SM00382">
    <property type="entry name" value="AAA"/>
    <property type="match status" value="2"/>
</dbReference>
<evidence type="ECO:0000256" key="4">
    <source>
        <dbReference type="ARBA" id="ARBA00061551"/>
    </source>
</evidence>
<sequence length="651" mass="73734">MVSVQQLTVEYPSKTLFKDISFLINPGEKVGLAGRNGAGKSTLLKIIAGEMSPHSGIVSRPKEISIGFLPQILPLPEGKTVRQEAESALEDLKDIQRKIDHINIQLSTRTDYESDDYMRLVQQISDLTHTFQLLGGYETGGKVERILKGLGFCDADLDQPLETFSGGWRMRVELTKLLLRPHELLLMDEPTNHLDLQSILWLENFLKNSDKALILISHDKAFLDNVTTRTLEISGGKLYDYPVPYSSFLELRKERIEHQQLQRKNQEKEIKETRQLIDRFRAKATKASFAQSLIKKLDRMELVEVDSEDIKTMHFRFPPAPRSGKVVCKAENVSISFGEKQVLRDVNFEIERGERVAFVGRNGQGKTTMVKLILGELKGSGHLTLGHNVQVGYYAQEQHLSGEADLTLLEVIENAAPDELRPKARNLLGAFMFSGDDVYKKVKVLSGGERGRLALCKLLLQPVNLLILDEPTNHLDIASKNVLKQALLDFEGTLILVSHDRDFLQGLANTVFEFQGGQVKEWLGDIESFLQEKQKETFRDYESTSKTDTAHLANTHSRTSDKNTVKLQRELKKVSQQIAALEENIQQTEIEISNLETQMSVPEFFTSESGHCLVKAYEDNKARLETLMSEWEQLTGKYELLSRKLKKEEAV</sequence>
<dbReference type="Gene3D" id="1.10.287.380">
    <property type="entry name" value="Valyl-tRNA synthetase, C-terminal domain"/>
    <property type="match status" value="1"/>
</dbReference>
<dbReference type="PROSITE" id="PS50893">
    <property type="entry name" value="ABC_TRANSPORTER_2"/>
    <property type="match status" value="2"/>
</dbReference>
<evidence type="ECO:0000256" key="1">
    <source>
        <dbReference type="ARBA" id="ARBA00022737"/>
    </source>
</evidence>
<feature type="coiled-coil region" evidence="6">
    <location>
        <begin position="249"/>
        <end position="283"/>
    </location>
</feature>
<dbReference type="InterPro" id="IPR032781">
    <property type="entry name" value="ABC_tran_Xtn"/>
</dbReference>
<keyword evidence="9" id="KW-1185">Reference proteome</keyword>
<dbReference type="InterPro" id="IPR003439">
    <property type="entry name" value="ABC_transporter-like_ATP-bd"/>
</dbReference>
<keyword evidence="3 8" id="KW-0067">ATP-binding</keyword>
<dbReference type="InterPro" id="IPR003593">
    <property type="entry name" value="AAA+_ATPase"/>
</dbReference>
<dbReference type="Pfam" id="PF12848">
    <property type="entry name" value="ABC_tran_Xtn"/>
    <property type="match status" value="1"/>
</dbReference>
<dbReference type="Proteomes" id="UP000253517">
    <property type="component" value="Unassembled WGS sequence"/>
</dbReference>
<comment type="similarity">
    <text evidence="4">Belongs to the ABC transporter superfamily. ABCF family. YbiT subfamily.</text>
</comment>
<dbReference type="InterPro" id="IPR032524">
    <property type="entry name" value="ABC_tran_C"/>
</dbReference>
<dbReference type="FunFam" id="3.40.50.300:FF:000070">
    <property type="entry name" value="Putative ABC transporter ATP-binding component"/>
    <property type="match status" value="1"/>
</dbReference>
<feature type="domain" description="ABC transporter" evidence="7">
    <location>
        <begin position="2"/>
        <end position="260"/>
    </location>
</feature>
<dbReference type="Gene3D" id="3.40.50.300">
    <property type="entry name" value="P-loop containing nucleotide triphosphate hydrolases"/>
    <property type="match status" value="2"/>
</dbReference>
<keyword evidence="6" id="KW-0175">Coiled coil</keyword>
<keyword evidence="2" id="KW-0547">Nucleotide-binding</keyword>
<dbReference type="GO" id="GO:0005524">
    <property type="term" value="F:ATP binding"/>
    <property type="evidence" value="ECO:0007669"/>
    <property type="project" value="UniProtKB-KW"/>
</dbReference>
<dbReference type="PANTHER" id="PTHR42855:SF2">
    <property type="entry name" value="DRUG RESISTANCE ABC TRANSPORTER,ATP-BINDING PROTEIN"/>
    <property type="match status" value="1"/>
</dbReference>
<dbReference type="SUPFAM" id="SSF52540">
    <property type="entry name" value="P-loop containing nucleoside triphosphate hydrolases"/>
    <property type="match status" value="2"/>
</dbReference>
<gene>
    <name evidence="8" type="ORF">DES35_101655</name>
</gene>
<dbReference type="InterPro" id="IPR037118">
    <property type="entry name" value="Val-tRNA_synth_C_sf"/>
</dbReference>
<dbReference type="Pfam" id="PF16326">
    <property type="entry name" value="ABC_tran_CTD"/>
    <property type="match status" value="1"/>
</dbReference>
<dbReference type="InterPro" id="IPR027417">
    <property type="entry name" value="P-loop_NTPase"/>
</dbReference>
<feature type="domain" description="ABC transporter" evidence="7">
    <location>
        <begin position="328"/>
        <end position="541"/>
    </location>
</feature>
<accession>A0A369A7N0</accession>
<dbReference type="GO" id="GO:0016887">
    <property type="term" value="F:ATP hydrolysis activity"/>
    <property type="evidence" value="ECO:0007669"/>
    <property type="project" value="InterPro"/>
</dbReference>
<dbReference type="Pfam" id="PF00005">
    <property type="entry name" value="ABC_tran"/>
    <property type="match status" value="2"/>
</dbReference>
<protein>
    <recommendedName>
        <fullName evidence="5">Probable ATP-binding protein YbiT</fullName>
    </recommendedName>
</protein>
<evidence type="ECO:0000259" key="7">
    <source>
        <dbReference type="PROSITE" id="PS50893"/>
    </source>
</evidence>
<evidence type="ECO:0000313" key="8">
    <source>
        <dbReference type="EMBL" id="RCX05370.1"/>
    </source>
</evidence>
<evidence type="ECO:0000256" key="3">
    <source>
        <dbReference type="ARBA" id="ARBA00022840"/>
    </source>
</evidence>
<dbReference type="InterPro" id="IPR051309">
    <property type="entry name" value="ABCF_ATPase"/>
</dbReference>
<dbReference type="EMBL" id="QPJS01000001">
    <property type="protein sequence ID" value="RCX05370.1"/>
    <property type="molecule type" value="Genomic_DNA"/>
</dbReference>
<keyword evidence="1" id="KW-0677">Repeat</keyword>
<dbReference type="FunFam" id="3.40.50.300:FF:000011">
    <property type="entry name" value="Putative ABC transporter ATP-binding component"/>
    <property type="match status" value="1"/>
</dbReference>
<dbReference type="AlphaFoldDB" id="A0A369A7N0"/>
<evidence type="ECO:0000313" key="9">
    <source>
        <dbReference type="Proteomes" id="UP000253517"/>
    </source>
</evidence>
<dbReference type="GO" id="GO:0003677">
    <property type="term" value="F:DNA binding"/>
    <property type="evidence" value="ECO:0007669"/>
    <property type="project" value="InterPro"/>
</dbReference>
<dbReference type="PANTHER" id="PTHR42855">
    <property type="entry name" value="ABC TRANSPORTER ATP-BINDING SUBUNIT"/>
    <property type="match status" value="1"/>
</dbReference>
<dbReference type="CDD" id="cd03221">
    <property type="entry name" value="ABCF_EF-3"/>
    <property type="match status" value="2"/>
</dbReference>
<organism evidence="8 9">
    <name type="scientific">Schleiferia thermophila</name>
    <dbReference type="NCBI Taxonomy" id="884107"/>
    <lineage>
        <taxon>Bacteria</taxon>
        <taxon>Pseudomonadati</taxon>
        <taxon>Bacteroidota</taxon>
        <taxon>Flavobacteriia</taxon>
        <taxon>Flavobacteriales</taxon>
        <taxon>Schleiferiaceae</taxon>
        <taxon>Schleiferia</taxon>
    </lineage>
</organism>
<evidence type="ECO:0000256" key="5">
    <source>
        <dbReference type="ARBA" id="ARBA00074044"/>
    </source>
</evidence>
<evidence type="ECO:0000256" key="2">
    <source>
        <dbReference type="ARBA" id="ARBA00022741"/>
    </source>
</evidence>
<proteinExistence type="inferred from homology"/>
<feature type="coiled-coil region" evidence="6">
    <location>
        <begin position="564"/>
        <end position="634"/>
    </location>
</feature>
<name>A0A369A7N0_9FLAO</name>